<organism evidence="8 9">
    <name type="scientific">Actinotalea lenta</name>
    <dbReference type="NCBI Taxonomy" id="3064654"/>
    <lineage>
        <taxon>Bacteria</taxon>
        <taxon>Bacillati</taxon>
        <taxon>Actinomycetota</taxon>
        <taxon>Actinomycetes</taxon>
        <taxon>Micrococcales</taxon>
        <taxon>Cellulomonadaceae</taxon>
        <taxon>Actinotalea</taxon>
    </lineage>
</organism>
<name>A0ABT9DCV1_9CELL</name>
<dbReference type="InterPro" id="IPR036286">
    <property type="entry name" value="LexA/Signal_pep-like_sf"/>
</dbReference>
<comment type="caution">
    <text evidence="8">The sequence shown here is derived from an EMBL/GenBank/DDBJ whole genome shotgun (WGS) entry which is preliminary data.</text>
</comment>
<feature type="region of interest" description="Disordered" evidence="6">
    <location>
        <begin position="155"/>
        <end position="181"/>
    </location>
</feature>
<dbReference type="NCBIfam" id="TIGR02228">
    <property type="entry name" value="sigpep_I_arch"/>
    <property type="match status" value="1"/>
</dbReference>
<evidence type="ECO:0000256" key="1">
    <source>
        <dbReference type="ARBA" id="ARBA00004370"/>
    </source>
</evidence>
<accession>A0ABT9DCV1</accession>
<evidence type="ECO:0000256" key="2">
    <source>
        <dbReference type="ARBA" id="ARBA00022692"/>
    </source>
</evidence>
<reference evidence="8 9" key="1">
    <citation type="submission" date="2023-07" db="EMBL/GenBank/DDBJ databases">
        <title>Description of novel actinomycetes strains, isolated from tidal flat sediment.</title>
        <authorList>
            <person name="Lu C."/>
        </authorList>
    </citation>
    <scope>NUCLEOTIDE SEQUENCE [LARGE SCALE GENOMIC DNA]</scope>
    <source>
        <strain evidence="8 9">SYSU T00b441</strain>
    </source>
</reference>
<dbReference type="EC" id="3.4.21.89" evidence="5"/>
<dbReference type="RefSeq" id="WP_304602130.1">
    <property type="nucleotide sequence ID" value="NZ_JAUQYP010000002.1"/>
</dbReference>
<dbReference type="CDD" id="cd06462">
    <property type="entry name" value="Peptidase_S24_S26"/>
    <property type="match status" value="1"/>
</dbReference>
<keyword evidence="8" id="KW-0378">Hydrolase</keyword>
<evidence type="ECO:0000256" key="3">
    <source>
        <dbReference type="ARBA" id="ARBA00022989"/>
    </source>
</evidence>
<keyword evidence="9" id="KW-1185">Reference proteome</keyword>
<dbReference type="SUPFAM" id="SSF51306">
    <property type="entry name" value="LexA/Signal peptidase"/>
    <property type="match status" value="1"/>
</dbReference>
<dbReference type="GO" id="GO:0009003">
    <property type="term" value="F:signal peptidase activity"/>
    <property type="evidence" value="ECO:0007669"/>
    <property type="project" value="UniProtKB-EC"/>
</dbReference>
<sequence>MTRVRRVLVSALVVLVVGLAVGAAVAWHEGYRLYAVRTGSMAPTYPTGALVVDGPADDAEVGDVITFHAGGGMVTHRVHAVSGAGYSTKGDANPEPDAWTIPHHAVLGRVVAGTGALGYVLVFFRQPTGAASLMSAFVGLWLLWGLFFPPDVPGRPPAARRDRTHGPAPGTASATVSAPAH</sequence>
<evidence type="ECO:0000256" key="7">
    <source>
        <dbReference type="SAM" id="Phobius"/>
    </source>
</evidence>
<gene>
    <name evidence="8" type="ORF">Q6348_14630</name>
</gene>
<evidence type="ECO:0000256" key="6">
    <source>
        <dbReference type="SAM" id="MobiDB-lite"/>
    </source>
</evidence>
<evidence type="ECO:0000256" key="5">
    <source>
        <dbReference type="NCBIfam" id="TIGR02228"/>
    </source>
</evidence>
<proteinExistence type="predicted"/>
<dbReference type="Proteomes" id="UP001232536">
    <property type="component" value="Unassembled WGS sequence"/>
</dbReference>
<protein>
    <recommendedName>
        <fullName evidence="5">Signal peptidase I</fullName>
        <ecNumber evidence="5">3.4.21.89</ecNumber>
    </recommendedName>
</protein>
<evidence type="ECO:0000313" key="8">
    <source>
        <dbReference type="EMBL" id="MDO8108430.1"/>
    </source>
</evidence>
<feature type="compositionally biased region" description="Polar residues" evidence="6">
    <location>
        <begin position="172"/>
        <end position="181"/>
    </location>
</feature>
<dbReference type="EMBL" id="JAUQYP010000002">
    <property type="protein sequence ID" value="MDO8108430.1"/>
    <property type="molecule type" value="Genomic_DNA"/>
</dbReference>
<keyword evidence="3 7" id="KW-1133">Transmembrane helix</keyword>
<evidence type="ECO:0000256" key="4">
    <source>
        <dbReference type="ARBA" id="ARBA00023136"/>
    </source>
</evidence>
<keyword evidence="2 7" id="KW-0812">Transmembrane</keyword>
<feature type="transmembrane region" description="Helical" evidence="7">
    <location>
        <begin position="131"/>
        <end position="148"/>
    </location>
</feature>
<dbReference type="InterPro" id="IPR001733">
    <property type="entry name" value="Peptidase_S26B"/>
</dbReference>
<evidence type="ECO:0000313" key="9">
    <source>
        <dbReference type="Proteomes" id="UP001232536"/>
    </source>
</evidence>
<feature type="transmembrane region" description="Helical" evidence="7">
    <location>
        <begin position="106"/>
        <end position="124"/>
    </location>
</feature>
<keyword evidence="4 7" id="KW-0472">Membrane</keyword>
<comment type="subcellular location">
    <subcellularLocation>
        <location evidence="1">Membrane</location>
    </subcellularLocation>
</comment>